<evidence type="ECO:0000313" key="12">
    <source>
        <dbReference type="Ensembl" id="ENSLOCP00000019524.1"/>
    </source>
</evidence>
<dbReference type="Pfam" id="PF01630">
    <property type="entry name" value="Glyco_hydro_56"/>
    <property type="match status" value="1"/>
</dbReference>
<dbReference type="InterPro" id="IPR017853">
    <property type="entry name" value="GH"/>
</dbReference>
<dbReference type="GeneTree" id="ENSGT01020000230364"/>
<evidence type="ECO:0000256" key="1">
    <source>
        <dbReference type="ARBA" id="ARBA00000251"/>
    </source>
</evidence>
<dbReference type="PANTHER" id="PTHR11769:SF20">
    <property type="entry name" value="HYALURONIDASE PH-20"/>
    <property type="match status" value="1"/>
</dbReference>
<dbReference type="HOGENOM" id="CLU_036366_0_1_1"/>
<dbReference type="GO" id="GO:0030214">
    <property type="term" value="P:hyaluronan catabolic process"/>
    <property type="evidence" value="ECO:0000318"/>
    <property type="project" value="GO_Central"/>
</dbReference>
<organism evidence="12 13">
    <name type="scientific">Lepisosteus oculatus</name>
    <name type="common">Spotted gar</name>
    <dbReference type="NCBI Taxonomy" id="7918"/>
    <lineage>
        <taxon>Eukaryota</taxon>
        <taxon>Metazoa</taxon>
        <taxon>Chordata</taxon>
        <taxon>Craniata</taxon>
        <taxon>Vertebrata</taxon>
        <taxon>Euteleostomi</taxon>
        <taxon>Actinopterygii</taxon>
        <taxon>Neopterygii</taxon>
        <taxon>Holostei</taxon>
        <taxon>Semionotiformes</taxon>
        <taxon>Lepisosteidae</taxon>
        <taxon>Lepisosteus</taxon>
    </lineage>
</organism>
<feature type="glycosylation site" description="N-linked (GlcNAc...) asparagine" evidence="8">
    <location>
        <position position="366"/>
    </location>
</feature>
<dbReference type="Proteomes" id="UP000018468">
    <property type="component" value="Linkage group LG8"/>
</dbReference>
<feature type="chain" id="PRO_5004867690" description="Hyaluronidase" evidence="11">
    <location>
        <begin position="22"/>
        <end position="443"/>
    </location>
</feature>
<evidence type="ECO:0000256" key="5">
    <source>
        <dbReference type="ARBA" id="ARBA00023295"/>
    </source>
</evidence>
<comment type="catalytic activity">
    <reaction evidence="1 10">
        <text>Random hydrolysis of (1-&gt;4)-linkages between N-acetyl-beta-D-glucosamine and D-glucuronate residues in hyaluronate.</text>
        <dbReference type="EC" id="3.2.1.35"/>
    </reaction>
</comment>
<dbReference type="InParanoid" id="W5NFW5"/>
<dbReference type="EMBL" id="AHAT01035612">
    <property type="status" value="NOT_ANNOTATED_CDS"/>
    <property type="molecule type" value="Genomic_DNA"/>
</dbReference>
<protein>
    <recommendedName>
        <fullName evidence="10">Hyaluronidase</fullName>
        <ecNumber evidence="10">3.2.1.35</ecNumber>
    </recommendedName>
</protein>
<dbReference type="EC" id="3.2.1.35" evidence="10"/>
<feature type="active site" description="Proton donor" evidence="7">
    <location>
        <position position="144"/>
    </location>
</feature>
<feature type="disulfide bond" evidence="9">
    <location>
        <begin position="374"/>
        <end position="385"/>
    </location>
</feature>
<name>W5NFW5_LEPOC</name>
<evidence type="ECO:0000256" key="10">
    <source>
        <dbReference type="RuleBase" id="RU610713"/>
    </source>
</evidence>
<reference evidence="12" key="3">
    <citation type="submission" date="2025-09" db="UniProtKB">
        <authorList>
            <consortium name="Ensembl"/>
        </authorList>
    </citation>
    <scope>IDENTIFICATION</scope>
</reference>
<feature type="disulfide bond" evidence="9">
    <location>
        <begin position="220"/>
        <end position="235"/>
    </location>
</feature>
<keyword evidence="3 10" id="KW-0378">Hydrolase</keyword>
<keyword evidence="5 10" id="KW-0326">Glycosidase</keyword>
<dbReference type="GO" id="GO:0004415">
    <property type="term" value="F:hyalurononglucosaminidase activity"/>
    <property type="evidence" value="ECO:0000318"/>
    <property type="project" value="GO_Central"/>
</dbReference>
<dbReference type="STRING" id="7918.ENSLOCP00000019524"/>
<sequence length="443" mass="51187">MKKMSIFSFSVLFMTIMSLSCLRIFNLSHDSGTNSASLSENISFVSVWNAPSVRCSEKHNISLDLRQFSVISFPMANMIDQPLTIFYNLRLGLYPFIDEENEEHFNGGIPQEASLQKHLEQAKEDIKFYISSEMVKGLAVIDWENWRPIWMRNWGKKIFYRKLSLAREREANPFFSLKDIKKMAKAEFEKAAKNIMKETLKLGKELRPNLLWGFYLFPECYNHRNILNEQYDGQCPVREKAYNDELHWLWEESAALYPSIYFFQQLKDSKKAALFVRYRVLEAMRVAKLSKQPDPIPVYVYHRPKFVGRTQEFLTEVDLVHSVGESAALGASGIVFWGAYSDFSDKEKCSAMGTYLEEILNPYLANVTAATQLCSSAICRNTGRCVRKHPHSSDYLHLNPRSFKIEKDAEGKHVAVGSPSESDLDGFRKKFTCYYPGRGYRDT</sequence>
<evidence type="ECO:0000256" key="9">
    <source>
        <dbReference type="PIRSR" id="PIRSR038193-3"/>
    </source>
</evidence>
<evidence type="ECO:0000256" key="7">
    <source>
        <dbReference type="PIRSR" id="PIRSR038193-1"/>
    </source>
</evidence>
<dbReference type="PROSITE" id="PS51257">
    <property type="entry name" value="PROKAR_LIPOPROTEIN"/>
    <property type="match status" value="1"/>
</dbReference>
<dbReference type="GeneID" id="102693624"/>
<evidence type="ECO:0000256" key="2">
    <source>
        <dbReference type="ARBA" id="ARBA00008871"/>
    </source>
</evidence>
<reference evidence="13" key="1">
    <citation type="submission" date="2011-12" db="EMBL/GenBank/DDBJ databases">
        <title>The Draft Genome of Lepisosteus oculatus.</title>
        <authorList>
            <consortium name="The Broad Institute Genome Assembly &amp; Analysis Group"/>
            <consortium name="Computational R&amp;D Group"/>
            <consortium name="and Sequencing Platform"/>
            <person name="Di Palma F."/>
            <person name="Alfoldi J."/>
            <person name="Johnson J."/>
            <person name="Berlin A."/>
            <person name="Gnerre S."/>
            <person name="Jaffe D."/>
            <person name="MacCallum I."/>
            <person name="Young S."/>
            <person name="Walker B.J."/>
            <person name="Lander E.S."/>
            <person name="Lindblad-Toh K."/>
        </authorList>
    </citation>
    <scope>NUCLEOTIDE SEQUENCE [LARGE SCALE GENOMIC DNA]</scope>
</reference>
<proteinExistence type="inferred from homology"/>
<dbReference type="GO" id="GO:0005975">
    <property type="term" value="P:carbohydrate metabolic process"/>
    <property type="evidence" value="ECO:0007669"/>
    <property type="project" value="UniProtKB-UniRule"/>
</dbReference>
<keyword evidence="13" id="KW-1185">Reference proteome</keyword>
<feature type="disulfide bond" evidence="9">
    <location>
        <begin position="55"/>
        <end position="349"/>
    </location>
</feature>
<evidence type="ECO:0000313" key="13">
    <source>
        <dbReference type="Proteomes" id="UP000018468"/>
    </source>
</evidence>
<dbReference type="PANTHER" id="PTHR11769">
    <property type="entry name" value="HYALURONIDASE"/>
    <property type="match status" value="1"/>
</dbReference>
<comment type="similarity">
    <text evidence="2 6 10">Belongs to the glycosyl hydrolase 56 family.</text>
</comment>
<dbReference type="AlphaFoldDB" id="W5NFW5"/>
<keyword evidence="4 9" id="KW-1015">Disulfide bond</keyword>
<dbReference type="GO" id="GO:0001669">
    <property type="term" value="C:acrosomal vesicle"/>
    <property type="evidence" value="ECO:0000318"/>
    <property type="project" value="GO_Central"/>
</dbReference>
<keyword evidence="11" id="KW-0732">Signal</keyword>
<accession>W5NFW5</accession>
<dbReference type="Ensembl" id="ENSLOCT00000019556.1">
    <property type="protein sequence ID" value="ENSLOCP00000019524.1"/>
    <property type="gene ID" value="ENSLOCG00000015858.1"/>
</dbReference>
<dbReference type="PIRSF" id="PIRSF038193">
    <property type="entry name" value="Hyaluronidase"/>
    <property type="match status" value="1"/>
</dbReference>
<dbReference type="PRINTS" id="PR00846">
    <property type="entry name" value="GLHYDRLASE56"/>
</dbReference>
<dbReference type="KEGG" id="loc:102693624"/>
<evidence type="ECO:0000256" key="3">
    <source>
        <dbReference type="ARBA" id="ARBA00022801"/>
    </source>
</evidence>
<evidence type="ECO:0000256" key="6">
    <source>
        <dbReference type="PIRNR" id="PIRNR038193"/>
    </source>
</evidence>
<dbReference type="OrthoDB" id="5796153at2759"/>
<dbReference type="OMA" id="NRRWGFY"/>
<dbReference type="InterPro" id="IPR013785">
    <property type="entry name" value="Aldolase_TIM"/>
</dbReference>
<feature type="disulfide bond" evidence="9">
    <location>
        <begin position="379"/>
        <end position="433"/>
    </location>
</feature>
<evidence type="ECO:0000256" key="8">
    <source>
        <dbReference type="PIRSR" id="PIRSR038193-2"/>
    </source>
</evidence>
<dbReference type="eggNOG" id="ENOG502R0NW">
    <property type="taxonomic scope" value="Eukaryota"/>
</dbReference>
<evidence type="ECO:0000256" key="4">
    <source>
        <dbReference type="ARBA" id="ARBA00023157"/>
    </source>
</evidence>
<reference evidence="12" key="2">
    <citation type="submission" date="2025-08" db="UniProtKB">
        <authorList>
            <consortium name="Ensembl"/>
        </authorList>
    </citation>
    <scope>IDENTIFICATION</scope>
</reference>
<dbReference type="Gene3D" id="3.20.20.70">
    <property type="entry name" value="Aldolase class I"/>
    <property type="match status" value="1"/>
</dbReference>
<dbReference type="Bgee" id="ENSLOCG00000015858">
    <property type="expression patterns" value="Expressed in embryo"/>
</dbReference>
<dbReference type="FunFam" id="3.20.20.70:FF:000065">
    <property type="entry name" value="Hyaluronidase"/>
    <property type="match status" value="1"/>
</dbReference>
<dbReference type="InterPro" id="IPR018155">
    <property type="entry name" value="Hyaluronidase"/>
</dbReference>
<dbReference type="RefSeq" id="XP_006633466.2">
    <property type="nucleotide sequence ID" value="XM_006633403.3"/>
</dbReference>
<dbReference type="SUPFAM" id="SSF51445">
    <property type="entry name" value="(Trans)glycosidases"/>
    <property type="match status" value="1"/>
</dbReference>
<evidence type="ECO:0000256" key="11">
    <source>
        <dbReference type="SAM" id="SignalP"/>
    </source>
</evidence>
<feature type="signal peptide" evidence="11">
    <location>
        <begin position="1"/>
        <end position="21"/>
    </location>
</feature>